<sequence length="147" mass="16809">MNRTYRRKVFDMPTHHTVLRHLSRIAAILCCSMTLAVTQVASASAASRTVNFEYQHIWLTPEFKTGIRGRIHFTVKKCDHPNGDMTVLLRRTDGYNYVSGTEKIKCRAGRTARFEDSPAGTYEFELGKLDDYKFFKGTATYSFNAAR</sequence>
<evidence type="ECO:0000313" key="2">
    <source>
        <dbReference type="EMBL" id="UUY46135.1"/>
    </source>
</evidence>
<organism evidence="2 3">
    <name type="scientific">Streptomyces yangpuensis</name>
    <dbReference type="NCBI Taxonomy" id="1648182"/>
    <lineage>
        <taxon>Bacteria</taxon>
        <taxon>Bacillati</taxon>
        <taxon>Actinomycetota</taxon>
        <taxon>Actinomycetes</taxon>
        <taxon>Kitasatosporales</taxon>
        <taxon>Streptomycetaceae</taxon>
        <taxon>Streptomyces</taxon>
    </lineage>
</organism>
<accession>A0ABY5PQI0</accession>
<dbReference type="Proteomes" id="UP001057738">
    <property type="component" value="Chromosome"/>
</dbReference>
<feature type="signal peptide" evidence="1">
    <location>
        <begin position="1"/>
        <end position="36"/>
    </location>
</feature>
<dbReference type="EMBL" id="CP102514">
    <property type="protein sequence ID" value="UUY46135.1"/>
    <property type="molecule type" value="Genomic_DNA"/>
</dbReference>
<keyword evidence="1" id="KW-0732">Signal</keyword>
<reference evidence="2" key="1">
    <citation type="submission" date="2022-08" db="EMBL/GenBank/DDBJ databases">
        <authorList>
            <person name="Tian L."/>
        </authorList>
    </citation>
    <scope>NUCLEOTIDE SEQUENCE</scope>
    <source>
        <strain evidence="2">CM253</strain>
    </source>
</reference>
<dbReference type="GeneID" id="95572261"/>
<evidence type="ECO:0000313" key="3">
    <source>
        <dbReference type="Proteomes" id="UP001057738"/>
    </source>
</evidence>
<name>A0ABY5PQI0_9ACTN</name>
<dbReference type="RefSeq" id="WP_183066000.1">
    <property type="nucleotide sequence ID" value="NZ_CP102514.1"/>
</dbReference>
<evidence type="ECO:0000256" key="1">
    <source>
        <dbReference type="SAM" id="SignalP"/>
    </source>
</evidence>
<keyword evidence="3" id="KW-1185">Reference proteome</keyword>
<feature type="chain" id="PRO_5047390544" evidence="1">
    <location>
        <begin position="37"/>
        <end position="147"/>
    </location>
</feature>
<protein>
    <submittedName>
        <fullName evidence="2">Uncharacterized protein</fullName>
    </submittedName>
</protein>
<gene>
    <name evidence="2" type="ORF">NRK68_02250</name>
</gene>
<proteinExistence type="predicted"/>